<gene>
    <name evidence="1" type="ORF">M5K25_015398</name>
</gene>
<dbReference type="AlphaFoldDB" id="A0ABD0UQ60"/>
<evidence type="ECO:0000313" key="2">
    <source>
        <dbReference type="Proteomes" id="UP001552299"/>
    </source>
</evidence>
<organism evidence="1 2">
    <name type="scientific">Dendrobium thyrsiflorum</name>
    <name type="common">Pinecone-like raceme dendrobium</name>
    <name type="synonym">Orchid</name>
    <dbReference type="NCBI Taxonomy" id="117978"/>
    <lineage>
        <taxon>Eukaryota</taxon>
        <taxon>Viridiplantae</taxon>
        <taxon>Streptophyta</taxon>
        <taxon>Embryophyta</taxon>
        <taxon>Tracheophyta</taxon>
        <taxon>Spermatophyta</taxon>
        <taxon>Magnoliopsida</taxon>
        <taxon>Liliopsida</taxon>
        <taxon>Asparagales</taxon>
        <taxon>Orchidaceae</taxon>
        <taxon>Epidendroideae</taxon>
        <taxon>Malaxideae</taxon>
        <taxon>Dendrobiinae</taxon>
        <taxon>Dendrobium</taxon>
    </lineage>
</organism>
<name>A0ABD0UQ60_DENTH</name>
<comment type="caution">
    <text evidence="1">The sequence shown here is derived from an EMBL/GenBank/DDBJ whole genome shotgun (WGS) entry which is preliminary data.</text>
</comment>
<dbReference type="EMBL" id="JANQDX010000012">
    <property type="protein sequence ID" value="KAL0915002.1"/>
    <property type="molecule type" value="Genomic_DNA"/>
</dbReference>
<keyword evidence="2" id="KW-1185">Reference proteome</keyword>
<proteinExistence type="predicted"/>
<accession>A0ABD0UQ60</accession>
<sequence>MGDAYFKYTVSHGSQKLQFDYYEVQNYLLAFNGRQSNAISCDIGGLRGYNCVSTVKSVVPSCMADPELDHEFVYNDQGHVDILNSPFFDVNLEIDRTVEEYVERITFSLVAAIDEQLSLAHFKSGSDPMSSSFIHLSTSCCKVKEVEQGGNRPILGQYPSTIAGNITSMLMSSPGEWLNVHHPCETS</sequence>
<protein>
    <submittedName>
        <fullName evidence="1">Uncharacterized protein</fullName>
    </submittedName>
</protein>
<reference evidence="1 2" key="1">
    <citation type="journal article" date="2024" name="Plant Biotechnol. J.">
        <title>Dendrobium thyrsiflorum genome and its molecular insights into genes involved in important horticultural traits.</title>
        <authorList>
            <person name="Chen B."/>
            <person name="Wang J.Y."/>
            <person name="Zheng P.J."/>
            <person name="Li K.L."/>
            <person name="Liang Y.M."/>
            <person name="Chen X.F."/>
            <person name="Zhang C."/>
            <person name="Zhao X."/>
            <person name="He X."/>
            <person name="Zhang G.Q."/>
            <person name="Liu Z.J."/>
            <person name="Xu Q."/>
        </authorList>
    </citation>
    <scope>NUCLEOTIDE SEQUENCE [LARGE SCALE GENOMIC DNA]</scope>
    <source>
        <strain evidence="1">GZMU011</strain>
    </source>
</reference>
<dbReference type="Proteomes" id="UP001552299">
    <property type="component" value="Unassembled WGS sequence"/>
</dbReference>
<evidence type="ECO:0000313" key="1">
    <source>
        <dbReference type="EMBL" id="KAL0915002.1"/>
    </source>
</evidence>